<dbReference type="EMBL" id="KY052814">
    <property type="protein sequence ID" value="ASF00111.1"/>
    <property type="molecule type" value="Genomic_DNA"/>
</dbReference>
<protein>
    <submittedName>
        <fullName evidence="2">Uncharacterized protein</fullName>
    </submittedName>
</protein>
<name>A0A218MLH7_9VIRU</name>
<proteinExistence type="predicted"/>
<reference evidence="2" key="2">
    <citation type="journal article" date="2017" name="Nat. Commun.">
        <title>Single-virus genomics reveals hidden cosmopolitan and abundant viruses.</title>
        <authorList>
            <person name="Martinez-Hernandez F."/>
            <person name="Fornas O."/>
            <person name="Lluesma Gomez M."/>
            <person name="Bolduc B."/>
            <person name="de la Cruz Pena M.J."/>
            <person name="Martinez J.M."/>
            <person name="Anton J."/>
            <person name="Gasol J.M."/>
            <person name="Rosselli R."/>
            <person name="Rodriguez-Valera F."/>
            <person name="Sullivan M.B."/>
            <person name="Acinas S.G."/>
            <person name="Martinez-Garcia M."/>
        </authorList>
    </citation>
    <scope>NUCLEOTIDE SEQUENCE</scope>
</reference>
<evidence type="ECO:0000313" key="2">
    <source>
        <dbReference type="EMBL" id="ASF00111.1"/>
    </source>
</evidence>
<evidence type="ECO:0000256" key="1">
    <source>
        <dbReference type="SAM" id="Coils"/>
    </source>
</evidence>
<accession>A0A218MLH7</accession>
<feature type="coiled-coil region" evidence="1">
    <location>
        <begin position="105"/>
        <end position="132"/>
    </location>
</feature>
<keyword evidence="1" id="KW-0175">Coiled coil</keyword>
<sequence>MNRSLGKWTLPQPTDMKEEEEWVAIPKIARTVPFGYVVDENDPDVLQPVKLELDLLEQARAYTRQYSYRQVANWLTKNSGREISHVGLMKRLKNERQRKNKVTSLRKWAEYAEKAINKAKELEESRTGAKTEATS</sequence>
<organism evidence="2">
    <name type="scientific">uncultured virus</name>
    <dbReference type="NCBI Taxonomy" id="340016"/>
    <lineage>
        <taxon>Viruses</taxon>
        <taxon>environmental samples</taxon>
    </lineage>
</organism>
<reference evidence="2" key="1">
    <citation type="submission" date="2016-10" db="EMBL/GenBank/DDBJ databases">
        <authorList>
            <person name="Varghese N."/>
        </authorList>
    </citation>
    <scope>NUCLEOTIDE SEQUENCE</scope>
</reference>